<evidence type="ECO:0000259" key="1">
    <source>
        <dbReference type="Pfam" id="PF07700"/>
    </source>
</evidence>
<dbReference type="SUPFAM" id="SSF111126">
    <property type="entry name" value="Ligand-binding domain in the NO signalling and Golgi transport"/>
    <property type="match status" value="1"/>
</dbReference>
<feature type="domain" description="Heme NO-binding" evidence="1">
    <location>
        <begin position="2"/>
        <end position="161"/>
    </location>
</feature>
<dbReference type="Gene3D" id="3.90.1520.10">
    <property type="entry name" value="H-NOX domain"/>
    <property type="match status" value="1"/>
</dbReference>
<dbReference type="EMBL" id="CAUJNA010003002">
    <property type="protein sequence ID" value="CAJ1394963.1"/>
    <property type="molecule type" value="Genomic_DNA"/>
</dbReference>
<comment type="caution">
    <text evidence="2">The sequence shown here is derived from an EMBL/GenBank/DDBJ whole genome shotgun (WGS) entry which is preliminary data.</text>
</comment>
<dbReference type="PANTHER" id="PTHR45655">
    <property type="entry name" value="GUANYLATE CYCLASE SOLUBLE SUBUNIT BETA-2"/>
    <property type="match status" value="1"/>
</dbReference>
<keyword evidence="3" id="KW-1185">Reference proteome</keyword>
<evidence type="ECO:0000313" key="3">
    <source>
        <dbReference type="Proteomes" id="UP001178507"/>
    </source>
</evidence>
<name>A0AA36IY18_9DINO</name>
<dbReference type="AlphaFoldDB" id="A0AA36IY18"/>
<proteinExistence type="predicted"/>
<dbReference type="Proteomes" id="UP001178507">
    <property type="component" value="Unassembled WGS sequence"/>
</dbReference>
<protein>
    <recommendedName>
        <fullName evidence="1">Heme NO-binding domain-containing protein</fullName>
    </recommendedName>
</protein>
<dbReference type="PANTHER" id="PTHR45655:SF13">
    <property type="entry name" value="SOLUBLE GUANYLATE CYCLASE GCY-32-RELATED"/>
    <property type="match status" value="1"/>
</dbReference>
<organism evidence="2 3">
    <name type="scientific">Effrenium voratum</name>
    <dbReference type="NCBI Taxonomy" id="2562239"/>
    <lineage>
        <taxon>Eukaryota</taxon>
        <taxon>Sar</taxon>
        <taxon>Alveolata</taxon>
        <taxon>Dinophyceae</taxon>
        <taxon>Suessiales</taxon>
        <taxon>Symbiodiniaceae</taxon>
        <taxon>Effrenium</taxon>
    </lineage>
</organism>
<evidence type="ECO:0000313" key="2">
    <source>
        <dbReference type="EMBL" id="CAJ1394963.1"/>
    </source>
</evidence>
<gene>
    <name evidence="2" type="ORF">EVOR1521_LOCUS19510</name>
</gene>
<accession>A0AA36IY18</accession>
<dbReference type="InterPro" id="IPR011644">
    <property type="entry name" value="Heme_NO-bd"/>
</dbReference>
<dbReference type="InterPro" id="IPR024096">
    <property type="entry name" value="NO_sig/Golgi_transp_ligand-bd"/>
</dbReference>
<dbReference type="Pfam" id="PF07700">
    <property type="entry name" value="HNOB"/>
    <property type="match status" value="1"/>
</dbReference>
<reference evidence="2" key="1">
    <citation type="submission" date="2023-08" db="EMBL/GenBank/DDBJ databases">
        <authorList>
            <person name="Chen Y."/>
            <person name="Shah S."/>
            <person name="Dougan E. K."/>
            <person name="Thang M."/>
            <person name="Chan C."/>
        </authorList>
    </citation>
    <scope>NUCLEOTIDE SEQUENCE</scope>
</reference>
<dbReference type="GO" id="GO:0020037">
    <property type="term" value="F:heme binding"/>
    <property type="evidence" value="ECO:0007669"/>
    <property type="project" value="InterPro"/>
</dbReference>
<dbReference type="InterPro" id="IPR038158">
    <property type="entry name" value="H-NOX_domain_sf"/>
</dbReference>
<sequence length="680" mass="78749">MHGLIHVVWKEFIVHQYGHRLWDQALHAEALDESLILQLKQHEDEMTLGMMRACLSAAAANLEDCLEAFGAFFVRFAVRQGWHQWLQGMGNSWQEFIQNLNDMHHVLERDFRSARFPVFKSRQAGTSFYLTYSSSRFFPSLAKGIVTEISDALFDVHLELTEISREKTEVTWKVTERPSQRCSPDAGKAEFSSWSFFDFHKVMASLCKTFDCCEQDCKPSAEVVTADNCSEGTNMESPETDRDEMRNQYSTSVSTISMDDSLASQGESLPTLEKIRAKFGTEEHLLMWLGGQSPDTRLELARTLHREVRAGRVASSWYEIGITQYSSFWDPERRDDFYHWSESCQEEAPLQNHQGHSIMMYFQAITHRAPLRFVSHAWGSPQDWHEVMGKKCKYEDVKAAELCIAAKDIAAEYLQDANRWEEVRFWIDKCCIRQNEPEFMAVSIQLIEEFIQLCDGMVVILTWSYLQRLWCVYEWACFLVFHEPHDLVICAESLYRAGTEERFLESVRHFSVRSCQCSDPADRSVLRQKISEYYGCCENFERFLRVSVIAITVRCLAARAARNHLCIGKWISLAEELGLKELAAGLQKAAPQAWRQQAMEEQVSDMQFYIKAQSDTWFAEHMFPILAAERRRAVQRHIFRTMILRKETVRRALSDSNFKQPTLKAGRALRVRHKLAPATA</sequence>